<dbReference type="SFLD" id="SFLDS00003">
    <property type="entry name" value="Haloacid_Dehalogenase"/>
    <property type="match status" value="1"/>
</dbReference>
<evidence type="ECO:0000313" key="2">
    <source>
        <dbReference type="EMBL" id="KAL1310743.1"/>
    </source>
</evidence>
<sequence length="272" mass="30498">MVFPTSTHALLFDVFGTCVDWRKTVTFALANASLASLKDDSAAMDKSCYTKARHMSLDDWGQFAQEWRNTYYSFTRSVASNSSLRWKTVDDHHLESLQEVLLSHGLQVDGNGRGLWTDEQIKDMSYVWHRLDPWSDTVSGLAALNTKFQTCTLSNGNMSLLKDMQEHGHMPFTHTFSSELFNSYKPNPAIYLGAAKRLGIDPGECAMVAAHLGDLQAAKNCGYHTIYVERDQEEEPGMVQVAREQGFVDLWIGIEADGFRAVARELGCVLDD</sequence>
<keyword evidence="3" id="KW-1185">Reference proteome</keyword>
<protein>
    <recommendedName>
        <fullName evidence="4">Haloacid dehalogenase</fullName>
    </recommendedName>
</protein>
<dbReference type="RefSeq" id="XP_069203592.1">
    <property type="nucleotide sequence ID" value="XM_069340124.1"/>
</dbReference>
<reference evidence="2 3" key="1">
    <citation type="submission" date="2024-07" db="EMBL/GenBank/DDBJ databases">
        <title>Draft sequence of the Neodothiora populina.</title>
        <authorList>
            <person name="Drown D.D."/>
            <person name="Schuette U.S."/>
            <person name="Buechlein A.B."/>
            <person name="Rusch D.R."/>
            <person name="Winton L.W."/>
            <person name="Adams G.A."/>
        </authorList>
    </citation>
    <scope>NUCLEOTIDE SEQUENCE [LARGE SCALE GENOMIC DNA]</scope>
    <source>
        <strain evidence="2 3">CPC 39397</strain>
    </source>
</reference>
<accession>A0ABR3PMF6</accession>
<dbReference type="SUPFAM" id="SSF56784">
    <property type="entry name" value="HAD-like"/>
    <property type="match status" value="1"/>
</dbReference>
<dbReference type="EMBL" id="JBFMKM010000003">
    <property type="protein sequence ID" value="KAL1310743.1"/>
    <property type="molecule type" value="Genomic_DNA"/>
</dbReference>
<keyword evidence="1" id="KW-0378">Hydrolase</keyword>
<evidence type="ECO:0008006" key="4">
    <source>
        <dbReference type="Google" id="ProtNLM"/>
    </source>
</evidence>
<dbReference type="InterPro" id="IPR023198">
    <property type="entry name" value="PGP-like_dom2"/>
</dbReference>
<organism evidence="2 3">
    <name type="scientific">Neodothiora populina</name>
    <dbReference type="NCBI Taxonomy" id="2781224"/>
    <lineage>
        <taxon>Eukaryota</taxon>
        <taxon>Fungi</taxon>
        <taxon>Dikarya</taxon>
        <taxon>Ascomycota</taxon>
        <taxon>Pezizomycotina</taxon>
        <taxon>Dothideomycetes</taxon>
        <taxon>Dothideomycetidae</taxon>
        <taxon>Dothideales</taxon>
        <taxon>Dothioraceae</taxon>
        <taxon>Neodothiora</taxon>
    </lineage>
</organism>
<dbReference type="InterPro" id="IPR006439">
    <property type="entry name" value="HAD-SF_hydro_IA"/>
</dbReference>
<dbReference type="PANTHER" id="PTHR43316:SF3">
    <property type="entry name" value="HALOACID DEHALOGENASE, TYPE II (AFU_ORTHOLOGUE AFUA_2G07750)-RELATED"/>
    <property type="match status" value="1"/>
</dbReference>
<dbReference type="Gene3D" id="1.10.150.240">
    <property type="entry name" value="Putative phosphatase, domain 2"/>
    <property type="match status" value="1"/>
</dbReference>
<dbReference type="InterPro" id="IPR051540">
    <property type="entry name" value="S-2-haloacid_dehalogenase"/>
</dbReference>
<dbReference type="InterPro" id="IPR036412">
    <property type="entry name" value="HAD-like_sf"/>
</dbReference>
<evidence type="ECO:0000313" key="3">
    <source>
        <dbReference type="Proteomes" id="UP001562354"/>
    </source>
</evidence>
<gene>
    <name evidence="2" type="ORF">AAFC00_000996</name>
</gene>
<dbReference type="PRINTS" id="PR00413">
    <property type="entry name" value="HADHALOGNASE"/>
</dbReference>
<dbReference type="Proteomes" id="UP001562354">
    <property type="component" value="Unassembled WGS sequence"/>
</dbReference>
<comment type="caution">
    <text evidence="2">The sequence shown here is derived from an EMBL/GenBank/DDBJ whole genome shotgun (WGS) entry which is preliminary data.</text>
</comment>
<dbReference type="PANTHER" id="PTHR43316">
    <property type="entry name" value="HYDROLASE, HALOACID DELAHOGENASE-RELATED"/>
    <property type="match status" value="1"/>
</dbReference>
<dbReference type="SFLD" id="SFLDG01129">
    <property type="entry name" value="C1.5:_HAD__Beta-PGM__Phosphata"/>
    <property type="match status" value="1"/>
</dbReference>
<evidence type="ECO:0000256" key="1">
    <source>
        <dbReference type="ARBA" id="ARBA00022801"/>
    </source>
</evidence>
<dbReference type="GeneID" id="95974699"/>
<dbReference type="NCBIfam" id="TIGR01493">
    <property type="entry name" value="HAD-SF-IA-v2"/>
    <property type="match status" value="1"/>
</dbReference>
<name>A0ABR3PMF6_9PEZI</name>
<dbReference type="Gene3D" id="3.40.50.1000">
    <property type="entry name" value="HAD superfamily/HAD-like"/>
    <property type="match status" value="1"/>
</dbReference>
<dbReference type="Pfam" id="PF00702">
    <property type="entry name" value="Hydrolase"/>
    <property type="match status" value="1"/>
</dbReference>
<proteinExistence type="predicted"/>
<dbReference type="InterPro" id="IPR023214">
    <property type="entry name" value="HAD_sf"/>
</dbReference>